<dbReference type="PROSITE" id="PS50825">
    <property type="entry name" value="HYR"/>
    <property type="match status" value="4"/>
</dbReference>
<dbReference type="OrthoDB" id="6040303at2759"/>
<dbReference type="Gene3D" id="2.60.40.10">
    <property type="entry name" value="Immunoglobulins"/>
    <property type="match status" value="2"/>
</dbReference>
<dbReference type="InterPro" id="IPR013783">
    <property type="entry name" value="Ig-like_fold"/>
</dbReference>
<dbReference type="Proteomes" id="UP000230750">
    <property type="component" value="Unassembled WGS sequence"/>
</dbReference>
<dbReference type="EMBL" id="MRZV01000857">
    <property type="protein sequence ID" value="PIK43345.1"/>
    <property type="molecule type" value="Genomic_DNA"/>
</dbReference>
<reference evidence="3 4" key="1">
    <citation type="journal article" date="2017" name="PLoS Biol.">
        <title>The sea cucumber genome provides insights into morphological evolution and visceral regeneration.</title>
        <authorList>
            <person name="Zhang X."/>
            <person name="Sun L."/>
            <person name="Yuan J."/>
            <person name="Sun Y."/>
            <person name="Gao Y."/>
            <person name="Zhang L."/>
            <person name="Li S."/>
            <person name="Dai H."/>
            <person name="Hamel J.F."/>
            <person name="Liu C."/>
            <person name="Yu Y."/>
            <person name="Liu S."/>
            <person name="Lin W."/>
            <person name="Guo K."/>
            <person name="Jin S."/>
            <person name="Xu P."/>
            <person name="Storey K.B."/>
            <person name="Huan P."/>
            <person name="Zhang T."/>
            <person name="Zhou Y."/>
            <person name="Zhang J."/>
            <person name="Lin C."/>
            <person name="Li X."/>
            <person name="Xing L."/>
            <person name="Huo D."/>
            <person name="Sun M."/>
            <person name="Wang L."/>
            <person name="Mercier A."/>
            <person name="Li F."/>
            <person name="Yang H."/>
            <person name="Xiang J."/>
        </authorList>
    </citation>
    <scope>NUCLEOTIDE SEQUENCE [LARGE SCALE GENOMIC DNA]</scope>
    <source>
        <strain evidence="3">Shaxun</strain>
        <tissue evidence="3">Muscle</tissue>
    </source>
</reference>
<comment type="caution">
    <text evidence="3">The sequence shown here is derived from an EMBL/GenBank/DDBJ whole genome shotgun (WGS) entry which is preliminary data.</text>
</comment>
<protein>
    <submittedName>
        <fullName evidence="3">Putative hyalin-like</fullName>
    </submittedName>
</protein>
<evidence type="ECO:0000313" key="3">
    <source>
        <dbReference type="EMBL" id="PIK43345.1"/>
    </source>
</evidence>
<dbReference type="Pfam" id="PF02494">
    <property type="entry name" value="HYR"/>
    <property type="match status" value="4"/>
</dbReference>
<sequence length="306" mass="31930">MGVTVAVSWSPPNTTDNSGLVNLTSDIPSGSDFTIGMTEVTYTATDAAGLSANCTFVVNVLEDMPPGFVACPHDIMTNNTPTLGSAEVSFKVVANDDLDDNLTVSSTHSSGDTFTLGATNVTYTATDYNGQTAECSFTVTVNDNEMPVISDCPADMVATILPGQTSGMVFWTPPTASDNSGESTLNSGGDDPGDVLMLGNTTVTYVAKDPSGNQETCTFTITVVEDEPPTFTNCPVDQTLPTDEGEDFATAAWTAPTADDRESSPVVESNYESGDEFPLGNTTVEYVATDSLGQTANCSFDIIVNG</sequence>
<feature type="domain" description="HYR" evidence="2">
    <location>
        <begin position="1"/>
        <end position="62"/>
    </location>
</feature>
<dbReference type="PANTHER" id="PTHR24273">
    <property type="entry name" value="FI04643P-RELATED"/>
    <property type="match status" value="1"/>
</dbReference>
<name>A0A2G8K5X1_STIJA</name>
<feature type="domain" description="HYR" evidence="2">
    <location>
        <begin position="63"/>
        <end position="141"/>
    </location>
</feature>
<dbReference type="PANTHER" id="PTHR24273:SF32">
    <property type="entry name" value="HYALIN"/>
    <property type="match status" value="1"/>
</dbReference>
<keyword evidence="1" id="KW-0677">Repeat</keyword>
<dbReference type="STRING" id="307972.A0A2G8K5X1"/>
<feature type="domain" description="HYR" evidence="2">
    <location>
        <begin position="142"/>
        <end position="225"/>
    </location>
</feature>
<proteinExistence type="predicted"/>
<dbReference type="AlphaFoldDB" id="A0A2G8K5X1"/>
<dbReference type="InterPro" id="IPR003410">
    <property type="entry name" value="HYR_dom"/>
</dbReference>
<evidence type="ECO:0000256" key="1">
    <source>
        <dbReference type="ARBA" id="ARBA00022737"/>
    </source>
</evidence>
<organism evidence="3 4">
    <name type="scientific">Stichopus japonicus</name>
    <name type="common">Sea cucumber</name>
    <dbReference type="NCBI Taxonomy" id="307972"/>
    <lineage>
        <taxon>Eukaryota</taxon>
        <taxon>Metazoa</taxon>
        <taxon>Echinodermata</taxon>
        <taxon>Eleutherozoa</taxon>
        <taxon>Echinozoa</taxon>
        <taxon>Holothuroidea</taxon>
        <taxon>Aspidochirotacea</taxon>
        <taxon>Aspidochirotida</taxon>
        <taxon>Stichopodidae</taxon>
        <taxon>Apostichopus</taxon>
    </lineage>
</organism>
<evidence type="ECO:0000313" key="4">
    <source>
        <dbReference type="Proteomes" id="UP000230750"/>
    </source>
</evidence>
<evidence type="ECO:0000259" key="2">
    <source>
        <dbReference type="PROSITE" id="PS50825"/>
    </source>
</evidence>
<keyword evidence="4" id="KW-1185">Reference proteome</keyword>
<accession>A0A2G8K5X1</accession>
<gene>
    <name evidence="3" type="ORF">BSL78_19802</name>
</gene>
<feature type="domain" description="HYR" evidence="2">
    <location>
        <begin position="226"/>
        <end position="306"/>
    </location>
</feature>